<gene>
    <name evidence="2" type="ORF">SAMN04488132_10115</name>
</gene>
<feature type="domain" description="Methyltransferase FkbM" evidence="1">
    <location>
        <begin position="51"/>
        <end position="190"/>
    </location>
</feature>
<keyword evidence="2" id="KW-0489">Methyltransferase</keyword>
<sequence>MKKVLKFILGPKIVKLLRGLTPNLQEESEEVIKARQRFYGEFIKPKDLVFDVGANLGNRIRPLLNIGARVVAVEPQKECYTILKKKFGNTIEIVPMGLGEKEETKDFFIADSHTISSFSEEWIEHVKKERFKNYTWAKPIKIKMTTLDLLIERYGLPKFIKIDVEGYELEVLKGLTYVVDMISFEYTVPEQTQKAKDCISQIAKYNPEIECNFSIGESMQFELNGWRSVTDFTNYMSTEEFIASGFGDIYIRRIF</sequence>
<evidence type="ECO:0000313" key="2">
    <source>
        <dbReference type="EMBL" id="SJZ31941.1"/>
    </source>
</evidence>
<dbReference type="Gene3D" id="3.40.50.150">
    <property type="entry name" value="Vaccinia Virus protein VP39"/>
    <property type="match status" value="1"/>
</dbReference>
<accession>A0A1T4JP89</accession>
<dbReference type="STRING" id="413434.SAMN04488132_10115"/>
<organism evidence="2 3">
    <name type="scientific">Sediminibacterium ginsengisoli</name>
    <dbReference type="NCBI Taxonomy" id="413434"/>
    <lineage>
        <taxon>Bacteria</taxon>
        <taxon>Pseudomonadati</taxon>
        <taxon>Bacteroidota</taxon>
        <taxon>Chitinophagia</taxon>
        <taxon>Chitinophagales</taxon>
        <taxon>Chitinophagaceae</taxon>
        <taxon>Sediminibacterium</taxon>
    </lineage>
</organism>
<dbReference type="Pfam" id="PF05050">
    <property type="entry name" value="Methyltransf_21"/>
    <property type="match status" value="1"/>
</dbReference>
<dbReference type="InterPro" id="IPR029063">
    <property type="entry name" value="SAM-dependent_MTases_sf"/>
</dbReference>
<protein>
    <submittedName>
        <fullName evidence="2">Methyltransferase, FkbM family</fullName>
    </submittedName>
</protein>
<evidence type="ECO:0000259" key="1">
    <source>
        <dbReference type="Pfam" id="PF05050"/>
    </source>
</evidence>
<name>A0A1T4JP89_9BACT</name>
<dbReference type="PANTHER" id="PTHR36973">
    <property type="entry name" value="SLL1456 PROTEIN-RELATED"/>
    <property type="match status" value="1"/>
</dbReference>
<dbReference type="NCBIfam" id="TIGR01444">
    <property type="entry name" value="fkbM_fam"/>
    <property type="match status" value="1"/>
</dbReference>
<dbReference type="InterPro" id="IPR053188">
    <property type="entry name" value="FkbM_Methyltransferase"/>
</dbReference>
<proteinExistence type="predicted"/>
<reference evidence="2 3" key="1">
    <citation type="submission" date="2017-02" db="EMBL/GenBank/DDBJ databases">
        <authorList>
            <person name="Peterson S.W."/>
        </authorList>
    </citation>
    <scope>NUCLEOTIDE SEQUENCE [LARGE SCALE GENOMIC DNA]</scope>
    <source>
        <strain evidence="2 3">DSM 22335</strain>
    </source>
</reference>
<dbReference type="AlphaFoldDB" id="A0A1T4JP89"/>
<evidence type="ECO:0000313" key="3">
    <source>
        <dbReference type="Proteomes" id="UP000190888"/>
    </source>
</evidence>
<dbReference type="GO" id="GO:0008171">
    <property type="term" value="F:O-methyltransferase activity"/>
    <property type="evidence" value="ECO:0007669"/>
    <property type="project" value="TreeGrafter"/>
</dbReference>
<dbReference type="InterPro" id="IPR006342">
    <property type="entry name" value="FkbM_mtfrase"/>
</dbReference>
<dbReference type="RefSeq" id="WP_078829384.1">
    <property type="nucleotide sequence ID" value="NZ_FUWH01000001.1"/>
</dbReference>
<dbReference type="EMBL" id="FUWH01000001">
    <property type="protein sequence ID" value="SJZ31941.1"/>
    <property type="molecule type" value="Genomic_DNA"/>
</dbReference>
<keyword evidence="3" id="KW-1185">Reference proteome</keyword>
<dbReference type="Proteomes" id="UP000190888">
    <property type="component" value="Unassembled WGS sequence"/>
</dbReference>
<dbReference type="OrthoDB" id="9812600at2"/>
<dbReference type="PANTHER" id="PTHR36973:SF4">
    <property type="entry name" value="NODULATION PROTEIN"/>
    <property type="match status" value="1"/>
</dbReference>
<dbReference type="GO" id="GO:0032259">
    <property type="term" value="P:methylation"/>
    <property type="evidence" value="ECO:0007669"/>
    <property type="project" value="UniProtKB-KW"/>
</dbReference>
<keyword evidence="2" id="KW-0808">Transferase</keyword>
<dbReference type="SUPFAM" id="SSF53335">
    <property type="entry name" value="S-adenosyl-L-methionine-dependent methyltransferases"/>
    <property type="match status" value="1"/>
</dbReference>